<keyword evidence="1" id="KW-0496">Mitochondrion</keyword>
<sequence>MCAHKLIYRGIAFPRKPIPYLSLESFIEGYSASIYGWGAAAFSALLIPIDNAPPPVNQRTVEEVILHLQDFIDLICSKKPSTEVRFRL</sequence>
<organism evidence="1">
    <name type="scientific">Picea glauca</name>
    <name type="common">White spruce</name>
    <name type="synonym">Pinus glauca</name>
    <dbReference type="NCBI Taxonomy" id="3330"/>
    <lineage>
        <taxon>Eukaryota</taxon>
        <taxon>Viridiplantae</taxon>
        <taxon>Streptophyta</taxon>
        <taxon>Embryophyta</taxon>
        <taxon>Tracheophyta</taxon>
        <taxon>Spermatophyta</taxon>
        <taxon>Pinopsida</taxon>
        <taxon>Pinidae</taxon>
        <taxon>Conifers I</taxon>
        <taxon>Pinales</taxon>
        <taxon>Pinaceae</taxon>
        <taxon>Picea</taxon>
    </lineage>
</organism>
<protein>
    <submittedName>
        <fullName evidence="1">Uncharacterized protein</fullName>
    </submittedName>
</protein>
<dbReference type="AlphaFoldDB" id="A0A101M3A4"/>
<comment type="caution">
    <text evidence="1">The sequence shown here is derived from an EMBL/GenBank/DDBJ whole genome shotgun (WGS) entry which is preliminary data.</text>
</comment>
<evidence type="ECO:0000313" key="1">
    <source>
        <dbReference type="EMBL" id="KUM50159.1"/>
    </source>
</evidence>
<name>A0A101M3A4_PICGL</name>
<proteinExistence type="predicted"/>
<reference evidence="1" key="1">
    <citation type="journal article" date="2015" name="Genome Biol. Evol.">
        <title>Organellar Genomes of White Spruce (Picea glauca): Assembly and Annotation.</title>
        <authorList>
            <person name="Jackman S.D."/>
            <person name="Warren R.L."/>
            <person name="Gibb E.A."/>
            <person name="Vandervalk B.P."/>
            <person name="Mohamadi H."/>
            <person name="Chu J."/>
            <person name="Raymond A."/>
            <person name="Pleasance S."/>
            <person name="Coope R."/>
            <person name="Wildung M.R."/>
            <person name="Ritland C.E."/>
            <person name="Bousquet J."/>
            <person name="Jones S.J."/>
            <person name="Bohlmann J."/>
            <person name="Birol I."/>
        </authorList>
    </citation>
    <scope>NUCLEOTIDE SEQUENCE [LARGE SCALE GENOMIC DNA]</scope>
    <source>
        <tissue evidence="1">Flushing bud</tissue>
    </source>
</reference>
<gene>
    <name evidence="1" type="ORF">ABT39_MTgene2</name>
</gene>
<accession>A0A101M3A4</accession>
<dbReference type="EMBL" id="LKAM01000001">
    <property type="protein sequence ID" value="KUM50159.1"/>
    <property type="molecule type" value="Genomic_DNA"/>
</dbReference>
<geneLocation type="mitochondrion" evidence="1"/>